<dbReference type="SUPFAM" id="SSF52540">
    <property type="entry name" value="P-loop containing nucleoside triphosphate hydrolases"/>
    <property type="match status" value="2"/>
</dbReference>
<dbReference type="Gene3D" id="3.40.50.300">
    <property type="entry name" value="P-loop containing nucleotide triphosphate hydrolases"/>
    <property type="match status" value="2"/>
</dbReference>
<keyword evidence="2" id="KW-0547">Nucleotide-binding</keyword>
<comment type="similarity">
    <text evidence="1">Belongs to the AAA ATPase family.</text>
</comment>
<name>A0A1D8A6U6_9SPHN</name>
<feature type="domain" description="AAA+ ATPase" evidence="4">
    <location>
        <begin position="471"/>
        <end position="600"/>
    </location>
</feature>
<feature type="domain" description="AAA+ ATPase" evidence="4">
    <location>
        <begin position="233"/>
        <end position="377"/>
    </location>
</feature>
<dbReference type="AlphaFoldDB" id="A0A1D8A6U6"/>
<dbReference type="KEGG" id="nre:BES08_14525"/>
<dbReference type="EMBL" id="CP017075">
    <property type="protein sequence ID" value="AOR77837.1"/>
    <property type="molecule type" value="Genomic_DNA"/>
</dbReference>
<dbReference type="InterPro" id="IPR027417">
    <property type="entry name" value="P-loop_NTPase"/>
</dbReference>
<dbReference type="GO" id="GO:0005524">
    <property type="term" value="F:ATP binding"/>
    <property type="evidence" value="ECO:0007669"/>
    <property type="project" value="UniProtKB-KW"/>
</dbReference>
<dbReference type="OrthoDB" id="7438987at2"/>
<proteinExistence type="inferred from homology"/>
<organism evidence="5 6">
    <name type="scientific">Novosphingobium resinovorum</name>
    <dbReference type="NCBI Taxonomy" id="158500"/>
    <lineage>
        <taxon>Bacteria</taxon>
        <taxon>Pseudomonadati</taxon>
        <taxon>Pseudomonadota</taxon>
        <taxon>Alphaproteobacteria</taxon>
        <taxon>Sphingomonadales</taxon>
        <taxon>Sphingomonadaceae</taxon>
        <taxon>Novosphingobium</taxon>
    </lineage>
</organism>
<evidence type="ECO:0000256" key="3">
    <source>
        <dbReference type="ARBA" id="ARBA00022840"/>
    </source>
</evidence>
<dbReference type="Proteomes" id="UP000094626">
    <property type="component" value="Chromosome"/>
</dbReference>
<reference evidence="6" key="1">
    <citation type="journal article" date="2017" name="J. Biotechnol.">
        <title>Complete genome sequence of Novosphingobium resinovorum SA1, a versatile xenobiotic-degrading bacterium capable of utilizing sulfanilic acid.</title>
        <authorList>
            <person name="Hegedus B."/>
            <person name="Kos P.B."/>
            <person name="Balint B."/>
            <person name="Maroti G."/>
            <person name="Gan H.M."/>
            <person name="Perei K."/>
            <person name="Rakhely G."/>
        </authorList>
    </citation>
    <scope>NUCLEOTIDE SEQUENCE [LARGE SCALE GENOMIC DNA]</scope>
    <source>
        <strain evidence="6">SA1</strain>
    </source>
</reference>
<dbReference type="PANTHER" id="PTHR23073">
    <property type="entry name" value="26S PROTEASOME REGULATORY SUBUNIT"/>
    <property type="match status" value="1"/>
</dbReference>
<evidence type="ECO:0000256" key="2">
    <source>
        <dbReference type="ARBA" id="ARBA00022741"/>
    </source>
</evidence>
<dbReference type="InterPro" id="IPR050221">
    <property type="entry name" value="26S_Proteasome_ATPase"/>
</dbReference>
<dbReference type="SMART" id="SM00382">
    <property type="entry name" value="AAA"/>
    <property type="match status" value="2"/>
</dbReference>
<evidence type="ECO:0000313" key="5">
    <source>
        <dbReference type="EMBL" id="AOR77837.1"/>
    </source>
</evidence>
<dbReference type="InterPro" id="IPR003959">
    <property type="entry name" value="ATPase_AAA_core"/>
</dbReference>
<keyword evidence="6" id="KW-1185">Reference proteome</keyword>
<sequence length="671" mass="74308">MESRMSHEQYLTLDLIARLAGRFGPTSRVAKELPGWLEYLTEVDCPERPRSRPGAIWWTKFRQISRNLVPKAGGGDGEILNRNCGALGAHFGLSQVDVGILTFAAHYKVFDGFEHVVDGALDTKEVTLPLLLSWFCGAVEPEIRAALRPSGRLVASGLVQRNRGGRYNRMPFDLSERLLTALMADVSGVGDLIGIMFPTAQPPQAEWQDFEGLGHQAEIMRDLTVRALASRARGVNILLYGPPGTGKTEFAKVLASQIGAELRAVGEADDEGGEPSRRERLAEMGMACRMLGERSDTILLFDEMEDLFGGANPFYGNDRPSKVHANRMLETNPIPVIWTTNSVEACDPAFLRRMSYSALMRPPSGRVRARIWQRLETRHAVGIPMASLPDLAERHDQAPALVSDAMRVARLCDGGDQMVTRVLDAATRLARGGADPAPRHHSEAPWSPELANADLDLRLIETRLAAPDAPRRVSFCLDGPAGTGKSAWARQLARTIGMPVIEKRASDLISKWLGESEQNIARAFADARADGAMLIFDEADSLLADRRNAERSWEVSQVNEMLTWMESHPLPFVCTTNLVEKLDAATQRRFTFRIRFDHLSGDQLDSAWRAHFPLPIPDGLLRLDRLAPGDFANVARRMHALDETRPREILRELAREAEAKEGATRPIGFGR</sequence>
<dbReference type="CDD" id="cd19481">
    <property type="entry name" value="RecA-like_protease"/>
    <property type="match status" value="1"/>
</dbReference>
<accession>A0A1D8A6U6</accession>
<keyword evidence="3" id="KW-0067">ATP-binding</keyword>
<dbReference type="InterPro" id="IPR003593">
    <property type="entry name" value="AAA+_ATPase"/>
</dbReference>
<protein>
    <recommendedName>
        <fullName evidence="4">AAA+ ATPase domain-containing protein</fullName>
    </recommendedName>
</protein>
<gene>
    <name evidence="5" type="ORF">BES08_14525</name>
</gene>
<dbReference type="Pfam" id="PF00004">
    <property type="entry name" value="AAA"/>
    <property type="match status" value="2"/>
</dbReference>
<evidence type="ECO:0000259" key="4">
    <source>
        <dbReference type="SMART" id="SM00382"/>
    </source>
</evidence>
<dbReference type="GO" id="GO:0016887">
    <property type="term" value="F:ATP hydrolysis activity"/>
    <property type="evidence" value="ECO:0007669"/>
    <property type="project" value="InterPro"/>
</dbReference>
<evidence type="ECO:0000256" key="1">
    <source>
        <dbReference type="ARBA" id="ARBA00006914"/>
    </source>
</evidence>
<evidence type="ECO:0000313" key="6">
    <source>
        <dbReference type="Proteomes" id="UP000094626"/>
    </source>
</evidence>